<feature type="region of interest" description="Disordered" evidence="1">
    <location>
        <begin position="56"/>
        <end position="80"/>
    </location>
</feature>
<evidence type="ECO:0000256" key="1">
    <source>
        <dbReference type="SAM" id="MobiDB-lite"/>
    </source>
</evidence>
<name>A0A1F4TIL8_UNCSA</name>
<proteinExistence type="predicted"/>
<accession>A0A1F4TIL8</accession>
<reference evidence="2 3" key="1">
    <citation type="journal article" date="2016" name="Nat. Commun.">
        <title>Thousands of microbial genomes shed light on interconnected biogeochemical processes in an aquifer system.</title>
        <authorList>
            <person name="Anantharaman K."/>
            <person name="Brown C.T."/>
            <person name="Hug L.A."/>
            <person name="Sharon I."/>
            <person name="Castelle C.J."/>
            <person name="Probst A.J."/>
            <person name="Thomas B.C."/>
            <person name="Singh A."/>
            <person name="Wilkins M.J."/>
            <person name="Karaoz U."/>
            <person name="Brodie E.L."/>
            <person name="Williams K.H."/>
            <person name="Hubbard S.S."/>
            <person name="Banfield J.F."/>
        </authorList>
    </citation>
    <scope>NUCLEOTIDE SEQUENCE [LARGE SCALE GENOMIC DNA]</scope>
</reference>
<dbReference type="EMBL" id="MEUI01000050">
    <property type="protein sequence ID" value="OGC32467.1"/>
    <property type="molecule type" value="Genomic_DNA"/>
</dbReference>
<comment type="caution">
    <text evidence="2">The sequence shown here is derived from an EMBL/GenBank/DDBJ whole genome shotgun (WGS) entry which is preliminary data.</text>
</comment>
<dbReference type="Proteomes" id="UP000177309">
    <property type="component" value="Unassembled WGS sequence"/>
</dbReference>
<evidence type="ECO:0000313" key="2">
    <source>
        <dbReference type="EMBL" id="OGC32467.1"/>
    </source>
</evidence>
<gene>
    <name evidence="2" type="ORF">A2462_00175</name>
</gene>
<feature type="compositionally biased region" description="Polar residues" evidence="1">
    <location>
        <begin position="57"/>
        <end position="79"/>
    </location>
</feature>
<organism evidence="2 3">
    <name type="scientific">candidate division WOR-1 bacterium RIFOXYC2_FULL_41_25</name>
    <dbReference type="NCBI Taxonomy" id="1802586"/>
    <lineage>
        <taxon>Bacteria</taxon>
        <taxon>Bacillati</taxon>
        <taxon>Saganbacteria</taxon>
    </lineage>
</organism>
<sequence>MSFRGNLDANLPKEKISSLSKLKTAEQVRNEQKKVAIQQQESQTTGIQWAAQVVDPGQTQQTSQVNPKRNSNQLNNQGKGSKVEIMLPGIEDLATLTTTAAIKQESVAVVERRSLMNFVRSGLNMAALEESYREIYRKSKSHNLLLERFMSNVKFSALKSLLSLMGLSAEEQTRMQKEVREQALAEIDSRLKNEWANAKAMLDIVG</sequence>
<dbReference type="AlphaFoldDB" id="A0A1F4TIL8"/>
<protein>
    <submittedName>
        <fullName evidence="2">Uncharacterized protein</fullName>
    </submittedName>
</protein>
<evidence type="ECO:0000313" key="3">
    <source>
        <dbReference type="Proteomes" id="UP000177309"/>
    </source>
</evidence>